<dbReference type="InterPro" id="IPR009057">
    <property type="entry name" value="Homeodomain-like_sf"/>
</dbReference>
<dbReference type="GeneID" id="65401600"/>
<organism evidence="9 10">
    <name type="scientific">Cytobacillus oceanisediminis</name>
    <dbReference type="NCBI Taxonomy" id="665099"/>
    <lineage>
        <taxon>Bacteria</taxon>
        <taxon>Bacillati</taxon>
        <taxon>Bacillota</taxon>
        <taxon>Bacilli</taxon>
        <taxon>Bacillales</taxon>
        <taxon>Bacillaceae</taxon>
        <taxon>Cytobacillus</taxon>
    </lineage>
</organism>
<dbReference type="PANTHER" id="PTHR32071">
    <property type="entry name" value="TRANSCRIPTIONAL REGULATORY PROTEIN"/>
    <property type="match status" value="1"/>
</dbReference>
<dbReference type="SMART" id="SM00091">
    <property type="entry name" value="PAS"/>
    <property type="match status" value="1"/>
</dbReference>
<dbReference type="CDD" id="cd00130">
    <property type="entry name" value="PAS"/>
    <property type="match status" value="1"/>
</dbReference>
<evidence type="ECO:0000256" key="3">
    <source>
        <dbReference type="ARBA" id="ARBA00022840"/>
    </source>
</evidence>
<dbReference type="GO" id="GO:0006355">
    <property type="term" value="P:regulation of DNA-templated transcription"/>
    <property type="evidence" value="ECO:0007669"/>
    <property type="project" value="InterPro"/>
</dbReference>
<dbReference type="Gene3D" id="1.10.10.60">
    <property type="entry name" value="Homeodomain-like"/>
    <property type="match status" value="1"/>
</dbReference>
<feature type="coiled-coil region" evidence="5">
    <location>
        <begin position="114"/>
        <end position="141"/>
    </location>
</feature>
<proteinExistence type="predicted"/>
<comment type="caution">
    <text evidence="9">The sequence shown here is derived from an EMBL/GenBank/DDBJ whole genome shotgun (WGS) entry which is preliminary data.</text>
</comment>
<gene>
    <name evidence="9" type="ORF">IQ19_00312</name>
</gene>
<dbReference type="SUPFAM" id="SSF55785">
    <property type="entry name" value="PYP-like sensor domain (PAS domain)"/>
    <property type="match status" value="1"/>
</dbReference>
<dbReference type="InterPro" id="IPR030828">
    <property type="entry name" value="HTH_TyrR"/>
</dbReference>
<dbReference type="InterPro" id="IPR058031">
    <property type="entry name" value="AAA_lid_NorR"/>
</dbReference>
<dbReference type="NCBIfam" id="TIGR00229">
    <property type="entry name" value="sensory_box"/>
    <property type="match status" value="1"/>
</dbReference>
<protein>
    <recommendedName>
        <fullName evidence="4">HTH-type transcriptional regulatory protein TyrR</fullName>
    </recommendedName>
</protein>
<evidence type="ECO:0000256" key="5">
    <source>
        <dbReference type="SAM" id="Coils"/>
    </source>
</evidence>
<dbReference type="InterPro" id="IPR027417">
    <property type="entry name" value="P-loop_NTPase"/>
</dbReference>
<dbReference type="FunFam" id="3.40.50.300:FF:000006">
    <property type="entry name" value="DNA-binding transcriptional regulator NtrC"/>
    <property type="match status" value="1"/>
</dbReference>
<dbReference type="Proteomes" id="UP000318667">
    <property type="component" value="Unassembled WGS sequence"/>
</dbReference>
<name>A0A562K612_9BACI</name>
<evidence type="ECO:0000256" key="1">
    <source>
        <dbReference type="ARBA" id="ARBA00022741"/>
    </source>
</evidence>
<dbReference type="InterPro" id="IPR025943">
    <property type="entry name" value="Sigma_54_int_dom_ATP-bd_2"/>
</dbReference>
<dbReference type="PROSITE" id="PS00676">
    <property type="entry name" value="SIGMA54_INTERACT_2"/>
    <property type="match status" value="1"/>
</dbReference>
<dbReference type="PROSITE" id="PS50045">
    <property type="entry name" value="SIGMA54_INTERACT_4"/>
    <property type="match status" value="1"/>
</dbReference>
<reference evidence="9 10" key="1">
    <citation type="journal article" date="2015" name="Stand. Genomic Sci.">
        <title>Genomic Encyclopedia of Bacterial and Archaeal Type Strains, Phase III: the genomes of soil and plant-associated and newly described type strains.</title>
        <authorList>
            <person name="Whitman W.B."/>
            <person name="Woyke T."/>
            <person name="Klenk H.P."/>
            <person name="Zhou Y."/>
            <person name="Lilburn T.G."/>
            <person name="Beck B.J."/>
            <person name="De Vos P."/>
            <person name="Vandamme P."/>
            <person name="Eisen J.A."/>
            <person name="Garrity G."/>
            <person name="Hugenholtz P."/>
            <person name="Kyrpides N.C."/>
        </authorList>
    </citation>
    <scope>NUCLEOTIDE SEQUENCE [LARGE SCALE GENOMIC DNA]</scope>
    <source>
        <strain evidence="9 10">CGMCC 1.10115</strain>
    </source>
</reference>
<dbReference type="OrthoDB" id="9771372at2"/>
<dbReference type="CDD" id="cd00009">
    <property type="entry name" value="AAA"/>
    <property type="match status" value="1"/>
</dbReference>
<dbReference type="InterPro" id="IPR000700">
    <property type="entry name" value="PAS-assoc_C"/>
</dbReference>
<feature type="domain" description="PAS" evidence="7">
    <location>
        <begin position="134"/>
        <end position="186"/>
    </location>
</feature>
<dbReference type="InterPro" id="IPR003593">
    <property type="entry name" value="AAA+_ATPase"/>
</dbReference>
<feature type="domain" description="PAC" evidence="8">
    <location>
        <begin position="200"/>
        <end position="253"/>
    </location>
</feature>
<dbReference type="InterPro" id="IPR000014">
    <property type="entry name" value="PAS"/>
</dbReference>
<dbReference type="InterPro" id="IPR035965">
    <property type="entry name" value="PAS-like_dom_sf"/>
</dbReference>
<evidence type="ECO:0000313" key="9">
    <source>
        <dbReference type="EMBL" id="TWH90862.1"/>
    </source>
</evidence>
<keyword evidence="3" id="KW-0067">ATP-binding</keyword>
<dbReference type="AlphaFoldDB" id="A0A562K612"/>
<accession>A0A562K612</accession>
<dbReference type="EMBL" id="VLKI01000001">
    <property type="protein sequence ID" value="TWH90862.1"/>
    <property type="molecule type" value="Genomic_DNA"/>
</dbReference>
<evidence type="ECO:0000256" key="2">
    <source>
        <dbReference type="ARBA" id="ARBA00022797"/>
    </source>
</evidence>
<feature type="domain" description="Sigma-54 factor interaction" evidence="6">
    <location>
        <begin position="274"/>
        <end position="503"/>
    </location>
</feature>
<dbReference type="PANTHER" id="PTHR32071:SF57">
    <property type="entry name" value="C4-DICARBOXYLATE TRANSPORT TRANSCRIPTIONAL REGULATORY PROTEIN DCTD"/>
    <property type="match status" value="1"/>
</dbReference>
<dbReference type="NCBIfam" id="TIGR04381">
    <property type="entry name" value="HTH_TypR"/>
    <property type="match status" value="1"/>
</dbReference>
<dbReference type="GO" id="GO:0003677">
    <property type="term" value="F:DNA binding"/>
    <property type="evidence" value="ECO:0007669"/>
    <property type="project" value="UniProtKB-KW"/>
</dbReference>
<dbReference type="Pfam" id="PF13426">
    <property type="entry name" value="PAS_9"/>
    <property type="match status" value="1"/>
</dbReference>
<dbReference type="PROSITE" id="PS50112">
    <property type="entry name" value="PAS"/>
    <property type="match status" value="1"/>
</dbReference>
<dbReference type="GO" id="GO:0005524">
    <property type="term" value="F:ATP binding"/>
    <property type="evidence" value="ECO:0007669"/>
    <property type="project" value="UniProtKB-KW"/>
</dbReference>
<dbReference type="Pfam" id="PF25601">
    <property type="entry name" value="AAA_lid_14"/>
    <property type="match status" value="1"/>
</dbReference>
<keyword evidence="5" id="KW-0175">Coiled coil</keyword>
<dbReference type="InterPro" id="IPR025662">
    <property type="entry name" value="Sigma_54_int_dom_ATP-bd_1"/>
</dbReference>
<dbReference type="RefSeq" id="WP_144539216.1">
    <property type="nucleotide sequence ID" value="NZ_CBCSDC010000025.1"/>
</dbReference>
<evidence type="ECO:0000259" key="7">
    <source>
        <dbReference type="PROSITE" id="PS50112"/>
    </source>
</evidence>
<dbReference type="SUPFAM" id="SSF46689">
    <property type="entry name" value="Homeodomain-like"/>
    <property type="match status" value="1"/>
</dbReference>
<dbReference type="PROSITE" id="PS00675">
    <property type="entry name" value="SIGMA54_INTERACT_1"/>
    <property type="match status" value="1"/>
</dbReference>
<keyword evidence="1" id="KW-0547">Nucleotide-binding</keyword>
<dbReference type="InterPro" id="IPR002078">
    <property type="entry name" value="Sigma_54_int"/>
</dbReference>
<dbReference type="SMART" id="SM00382">
    <property type="entry name" value="AAA"/>
    <property type="match status" value="1"/>
</dbReference>
<evidence type="ECO:0000259" key="8">
    <source>
        <dbReference type="PROSITE" id="PS50113"/>
    </source>
</evidence>
<dbReference type="Pfam" id="PF18024">
    <property type="entry name" value="HTH_50"/>
    <property type="match status" value="1"/>
</dbReference>
<dbReference type="Gene3D" id="3.40.50.300">
    <property type="entry name" value="P-loop containing nucleotide triphosphate hydrolases"/>
    <property type="match status" value="1"/>
</dbReference>
<evidence type="ECO:0000256" key="4">
    <source>
        <dbReference type="ARBA" id="ARBA00029500"/>
    </source>
</evidence>
<keyword evidence="2" id="KW-0058">Aromatic hydrocarbons catabolism</keyword>
<evidence type="ECO:0000259" key="6">
    <source>
        <dbReference type="PROSITE" id="PS50045"/>
    </source>
</evidence>
<dbReference type="Gene3D" id="1.10.8.60">
    <property type="match status" value="1"/>
</dbReference>
<evidence type="ECO:0000313" key="10">
    <source>
        <dbReference type="Proteomes" id="UP000318667"/>
    </source>
</evidence>
<dbReference type="Gene3D" id="3.30.450.20">
    <property type="entry name" value="PAS domain"/>
    <property type="match status" value="1"/>
</dbReference>
<sequence>MAEKKNKAVPVLDHVPIKELEKWLPFQKHPIVIVDKTFRLMGVLDKERFWRKAAQEGNEAIETCTNSRFLRIQSLSEATEEDLQKYDYFIVEDDHQYFCYTANELTAWQYVQKMNGLMNINQSLQEELDRALRKNRDLKQILNSSYDEIFVTDAEGNVLFVSDSCKHFTGLPPEAYTNKNIRELVHKGIIKESVTLKTMQTLTVQTAEQKYPNGKTVLATAKPVYDDEGKLYRIVTNSRDISELAEMKRKLLESQTIQQETCPIVQHSIGEKNFITQSANMVSALKLAEKIAPLDSSVFIHGESGVGKGVLARIIHEHSPRKEKSFIQVNCGAIPESLIESELFGYEAGAFTGASKRGKPGMVQMADGGTLFLDEIGEMPLELQVKILHLVQDKTFKKVGGTDEKRVDIRIISATNKNLLQMIEEKTFRQDLYYRLHVVPLRIPPLRDRKQDILLLTDYFLEHFNQKYSQLVELDVNAKLFIQLQEWRGNVRELENFIEQIVVTAQKQIISIEDLPLAMNQHTHHDIQFPSHLMPLKKAVEETEKQILSYALTKYSSTRKIAKALGVNQTTIMRKLHKYQLAQNRTDEPRIN</sequence>
<dbReference type="Pfam" id="PF00158">
    <property type="entry name" value="Sigma54_activat"/>
    <property type="match status" value="1"/>
</dbReference>
<dbReference type="PROSITE" id="PS50113">
    <property type="entry name" value="PAC"/>
    <property type="match status" value="1"/>
</dbReference>
<dbReference type="SUPFAM" id="SSF52540">
    <property type="entry name" value="P-loop containing nucleoside triphosphate hydrolases"/>
    <property type="match status" value="1"/>
</dbReference>
<keyword evidence="10" id="KW-1185">Reference proteome</keyword>